<dbReference type="PROSITE" id="PS51898">
    <property type="entry name" value="TYR_RECOMBINASE"/>
    <property type="match status" value="1"/>
</dbReference>
<sequence length="388" mass="45140">MEYELPLTLSRCTESVGEEIDLNRGIVVIPKTHDDVLTDKQSINYKEHRVKFLSWLLNVGKDPTKAKGYSPHTVYGTAYRTAKFDKWRWENCGGYSMPPTEDEAKAFIEWLAFDYEESETAKGKLQEGVQRYGKWLQHRKNRDEWEFDYNFDSSGGNHQPQDFLTREERQQIRQAALRRGEIPSPGDVRGEEKEGWLTHIGHLLNKPRDAINADDWEQVEGWKVPSLVSVSLDAGLRPDEVRRASTQWVDVQNGVLRIPKEESSKNVGNWTVGLKDETVAYLERWLEERDRYDRYEETDALWLTARGNRYGSNSLRRLLHRLCDEAGIETANRKMSWYTIRHSVGTYMTKERDLAAAKAQLRHKNPKTTMKYDAVPVEDRKDALDRMG</sequence>
<dbReference type="AlphaFoldDB" id="A0A1I1KRN2"/>
<dbReference type="InterPro" id="IPR002104">
    <property type="entry name" value="Integrase_catalytic"/>
</dbReference>
<feature type="domain" description="Tyr recombinase" evidence="4">
    <location>
        <begin position="206"/>
        <end position="385"/>
    </location>
</feature>
<keyword evidence="6" id="KW-1185">Reference proteome</keyword>
<dbReference type="RefSeq" id="WP_089789611.1">
    <property type="nucleotide sequence ID" value="NZ_FOKW01000012.1"/>
</dbReference>
<keyword evidence="3" id="KW-0233">DNA recombination</keyword>
<dbReference type="Proteomes" id="UP000199161">
    <property type="component" value="Unassembled WGS sequence"/>
</dbReference>
<dbReference type="SUPFAM" id="SSF56349">
    <property type="entry name" value="DNA breaking-rejoining enzymes"/>
    <property type="match status" value="1"/>
</dbReference>
<evidence type="ECO:0000259" key="4">
    <source>
        <dbReference type="PROSITE" id="PS51898"/>
    </source>
</evidence>
<dbReference type="OrthoDB" id="330648at2157"/>
<dbReference type="Pfam" id="PF00589">
    <property type="entry name" value="Phage_integrase"/>
    <property type="match status" value="1"/>
</dbReference>
<evidence type="ECO:0000313" key="6">
    <source>
        <dbReference type="Proteomes" id="UP000199161"/>
    </source>
</evidence>
<evidence type="ECO:0000313" key="5">
    <source>
        <dbReference type="EMBL" id="SFC63255.1"/>
    </source>
</evidence>
<organism evidence="5 6">
    <name type="scientific">Natronobacterium haloterrestre</name>
    <name type="common">Halobiforma haloterrestris</name>
    <dbReference type="NCBI Taxonomy" id="148448"/>
    <lineage>
        <taxon>Archaea</taxon>
        <taxon>Methanobacteriati</taxon>
        <taxon>Methanobacteriota</taxon>
        <taxon>Stenosarchaea group</taxon>
        <taxon>Halobacteria</taxon>
        <taxon>Halobacteriales</taxon>
        <taxon>Natrialbaceae</taxon>
        <taxon>Natronobacterium</taxon>
    </lineage>
</organism>
<evidence type="ECO:0000256" key="3">
    <source>
        <dbReference type="ARBA" id="ARBA00023172"/>
    </source>
</evidence>
<dbReference type="PANTHER" id="PTHR30349:SF41">
    <property type="entry name" value="INTEGRASE_RECOMBINASE PROTEIN MJ0367-RELATED"/>
    <property type="match status" value="1"/>
</dbReference>
<evidence type="ECO:0000256" key="2">
    <source>
        <dbReference type="ARBA" id="ARBA00023125"/>
    </source>
</evidence>
<dbReference type="GO" id="GO:0015074">
    <property type="term" value="P:DNA integration"/>
    <property type="evidence" value="ECO:0007669"/>
    <property type="project" value="UniProtKB-KW"/>
</dbReference>
<accession>A0A1I1KRN2</accession>
<keyword evidence="2" id="KW-0238">DNA-binding</keyword>
<dbReference type="CDD" id="cd00397">
    <property type="entry name" value="DNA_BRE_C"/>
    <property type="match status" value="1"/>
</dbReference>
<dbReference type="InterPro" id="IPR013762">
    <property type="entry name" value="Integrase-like_cat_sf"/>
</dbReference>
<dbReference type="EMBL" id="FOKW01000012">
    <property type="protein sequence ID" value="SFC63255.1"/>
    <property type="molecule type" value="Genomic_DNA"/>
</dbReference>
<proteinExistence type="predicted"/>
<dbReference type="GO" id="GO:0006310">
    <property type="term" value="P:DNA recombination"/>
    <property type="evidence" value="ECO:0007669"/>
    <property type="project" value="UniProtKB-KW"/>
</dbReference>
<name>A0A1I1KRN2_NATHA</name>
<dbReference type="InterPro" id="IPR050090">
    <property type="entry name" value="Tyrosine_recombinase_XerCD"/>
</dbReference>
<dbReference type="Gene3D" id="1.10.443.10">
    <property type="entry name" value="Intergrase catalytic core"/>
    <property type="match status" value="1"/>
</dbReference>
<dbReference type="GO" id="GO:0003677">
    <property type="term" value="F:DNA binding"/>
    <property type="evidence" value="ECO:0007669"/>
    <property type="project" value="UniProtKB-KW"/>
</dbReference>
<evidence type="ECO:0000256" key="1">
    <source>
        <dbReference type="ARBA" id="ARBA00022908"/>
    </source>
</evidence>
<gene>
    <name evidence="5" type="ORF">SAMN05444422_112106</name>
</gene>
<protein>
    <submittedName>
        <fullName evidence="5">Phage integrase family protein</fullName>
    </submittedName>
</protein>
<dbReference type="PANTHER" id="PTHR30349">
    <property type="entry name" value="PHAGE INTEGRASE-RELATED"/>
    <property type="match status" value="1"/>
</dbReference>
<keyword evidence="1" id="KW-0229">DNA integration</keyword>
<dbReference type="InterPro" id="IPR011010">
    <property type="entry name" value="DNA_brk_join_enz"/>
</dbReference>
<reference evidence="6" key="1">
    <citation type="submission" date="2016-10" db="EMBL/GenBank/DDBJ databases">
        <authorList>
            <person name="Varghese N."/>
            <person name="Submissions S."/>
        </authorList>
    </citation>
    <scope>NUCLEOTIDE SEQUENCE [LARGE SCALE GENOMIC DNA]</scope>
    <source>
        <strain evidence="6">DSM 13078</strain>
    </source>
</reference>